<dbReference type="PRINTS" id="PR00153">
    <property type="entry name" value="CSAPPISMRASE"/>
</dbReference>
<keyword evidence="2 4" id="KW-0697">Rotamase</keyword>
<name>A0A8J2SBR1_9STRA</name>
<evidence type="ECO:0000256" key="3">
    <source>
        <dbReference type="ARBA" id="ARBA00023235"/>
    </source>
</evidence>
<evidence type="ECO:0000256" key="4">
    <source>
        <dbReference type="RuleBase" id="RU363019"/>
    </source>
</evidence>
<dbReference type="InterPro" id="IPR020892">
    <property type="entry name" value="Cyclophilin-type_PPIase_CS"/>
</dbReference>
<dbReference type="SUPFAM" id="SSF50891">
    <property type="entry name" value="Cyclophilin-like"/>
    <property type="match status" value="1"/>
</dbReference>
<dbReference type="InterPro" id="IPR029000">
    <property type="entry name" value="Cyclophilin-like_dom_sf"/>
</dbReference>
<evidence type="ECO:0000259" key="5">
    <source>
        <dbReference type="PROSITE" id="PS50072"/>
    </source>
</evidence>
<dbReference type="PIRSF" id="PIRSF001467">
    <property type="entry name" value="Peptidylpro_ismrse"/>
    <property type="match status" value="1"/>
</dbReference>
<organism evidence="6 7">
    <name type="scientific">Pelagomonas calceolata</name>
    <dbReference type="NCBI Taxonomy" id="35677"/>
    <lineage>
        <taxon>Eukaryota</taxon>
        <taxon>Sar</taxon>
        <taxon>Stramenopiles</taxon>
        <taxon>Ochrophyta</taxon>
        <taxon>Pelagophyceae</taxon>
        <taxon>Pelagomonadales</taxon>
        <taxon>Pelagomonadaceae</taxon>
        <taxon>Pelagomonas</taxon>
    </lineage>
</organism>
<dbReference type="PROSITE" id="PS50072">
    <property type="entry name" value="CSA_PPIASE_2"/>
    <property type="match status" value="1"/>
</dbReference>
<dbReference type="GO" id="GO:0003755">
    <property type="term" value="F:peptidyl-prolyl cis-trans isomerase activity"/>
    <property type="evidence" value="ECO:0007669"/>
    <property type="project" value="UniProtKB-UniRule"/>
</dbReference>
<dbReference type="Pfam" id="PF00160">
    <property type="entry name" value="Pro_isomerase"/>
    <property type="match status" value="1"/>
</dbReference>
<evidence type="ECO:0000256" key="2">
    <source>
        <dbReference type="ARBA" id="ARBA00023110"/>
    </source>
</evidence>
<dbReference type="CDD" id="cd01926">
    <property type="entry name" value="cyclophilin_ABH_like"/>
    <property type="match status" value="1"/>
</dbReference>
<dbReference type="EMBL" id="CAKKNE010000001">
    <property type="protein sequence ID" value="CAH0365494.1"/>
    <property type="molecule type" value="Genomic_DNA"/>
</dbReference>
<protein>
    <recommendedName>
        <fullName evidence="4">Peptidyl-prolyl cis-trans isomerase</fullName>
        <shortName evidence="4">PPIase</shortName>
        <ecNumber evidence="4">5.2.1.8</ecNumber>
    </recommendedName>
</protein>
<dbReference type="OrthoDB" id="193499at2759"/>
<dbReference type="InterPro" id="IPR024936">
    <property type="entry name" value="Cyclophilin-type_PPIase"/>
</dbReference>
<sequence length="191" mass="20097">MGNTFASAELPTGPVECSYTPPLKVNPANPKVFFDMMIGSAQIGRIVMELKADVAPKTAENFRALCTGEKGFGYKGSSFHRVIPKFMCQGGDFTNHNGTGGKSIYGAKFADENFKLRHDGPGILSMANAGPGTNGSQFFLCTALTSWLDGKHVVFGQVVEGYGVVKAIESVGSSSGKTAAKVVIADCGQCE</sequence>
<evidence type="ECO:0000313" key="7">
    <source>
        <dbReference type="Proteomes" id="UP000789595"/>
    </source>
</evidence>
<comment type="catalytic activity">
    <reaction evidence="1 4">
        <text>[protein]-peptidylproline (omega=180) = [protein]-peptidylproline (omega=0)</text>
        <dbReference type="Rhea" id="RHEA:16237"/>
        <dbReference type="Rhea" id="RHEA-COMP:10747"/>
        <dbReference type="Rhea" id="RHEA-COMP:10748"/>
        <dbReference type="ChEBI" id="CHEBI:83833"/>
        <dbReference type="ChEBI" id="CHEBI:83834"/>
        <dbReference type="EC" id="5.2.1.8"/>
    </reaction>
</comment>
<dbReference type="PROSITE" id="PS00170">
    <property type="entry name" value="CSA_PPIASE_1"/>
    <property type="match status" value="1"/>
</dbReference>
<evidence type="ECO:0000256" key="1">
    <source>
        <dbReference type="ARBA" id="ARBA00000971"/>
    </source>
</evidence>
<dbReference type="Gene3D" id="2.40.100.10">
    <property type="entry name" value="Cyclophilin-like"/>
    <property type="match status" value="1"/>
</dbReference>
<dbReference type="InterPro" id="IPR002130">
    <property type="entry name" value="Cyclophilin-type_PPIase_dom"/>
</dbReference>
<keyword evidence="3 4" id="KW-0413">Isomerase</keyword>
<dbReference type="FunFam" id="2.40.100.10:FF:000013">
    <property type="entry name" value="Peptidyl-prolyl cis-trans isomerase"/>
    <property type="match status" value="1"/>
</dbReference>
<dbReference type="GO" id="GO:0005737">
    <property type="term" value="C:cytoplasm"/>
    <property type="evidence" value="ECO:0007669"/>
    <property type="project" value="TreeGrafter"/>
</dbReference>
<comment type="caution">
    <text evidence="6">The sequence shown here is derived from an EMBL/GenBank/DDBJ whole genome shotgun (WGS) entry which is preliminary data.</text>
</comment>
<reference evidence="6" key="1">
    <citation type="submission" date="2021-11" db="EMBL/GenBank/DDBJ databases">
        <authorList>
            <consortium name="Genoscope - CEA"/>
            <person name="William W."/>
        </authorList>
    </citation>
    <scope>NUCLEOTIDE SEQUENCE</scope>
</reference>
<keyword evidence="7" id="KW-1185">Reference proteome</keyword>
<dbReference type="PANTHER" id="PTHR11071">
    <property type="entry name" value="PEPTIDYL-PROLYL CIS-TRANS ISOMERASE"/>
    <property type="match status" value="1"/>
</dbReference>
<dbReference type="AlphaFoldDB" id="A0A8J2SBR1"/>
<dbReference type="GO" id="GO:0016018">
    <property type="term" value="F:cyclosporin A binding"/>
    <property type="evidence" value="ECO:0007669"/>
    <property type="project" value="TreeGrafter"/>
</dbReference>
<dbReference type="Proteomes" id="UP000789595">
    <property type="component" value="Unassembled WGS sequence"/>
</dbReference>
<gene>
    <name evidence="6" type="ORF">PECAL_1P19350</name>
</gene>
<comment type="similarity">
    <text evidence="4">Belongs to the cyclophilin-type PPIase family.</text>
</comment>
<comment type="function">
    <text evidence="4">PPIases accelerate the folding of proteins. It catalyzes the cis-trans isomerization of proline imidic peptide bonds in oligopeptides.</text>
</comment>
<proteinExistence type="inferred from homology"/>
<dbReference type="GO" id="GO:0006457">
    <property type="term" value="P:protein folding"/>
    <property type="evidence" value="ECO:0007669"/>
    <property type="project" value="InterPro"/>
</dbReference>
<dbReference type="PANTHER" id="PTHR11071:SF561">
    <property type="entry name" value="PEPTIDYL-PROLYL CIS-TRANS ISOMERASE D-RELATED"/>
    <property type="match status" value="1"/>
</dbReference>
<feature type="domain" description="PPIase cyclophilin-type" evidence="5">
    <location>
        <begin position="33"/>
        <end position="189"/>
    </location>
</feature>
<dbReference type="EC" id="5.2.1.8" evidence="4"/>
<evidence type="ECO:0000313" key="6">
    <source>
        <dbReference type="EMBL" id="CAH0365494.1"/>
    </source>
</evidence>
<accession>A0A8J2SBR1</accession>